<protein>
    <submittedName>
        <fullName evidence="2">Uncharacterized protein</fullName>
    </submittedName>
</protein>
<evidence type="ECO:0000256" key="1">
    <source>
        <dbReference type="SAM" id="MobiDB-lite"/>
    </source>
</evidence>
<dbReference type="AlphaFoldDB" id="A0A1L9SSY7"/>
<feature type="compositionally biased region" description="Basic residues" evidence="1">
    <location>
        <begin position="42"/>
        <end position="51"/>
    </location>
</feature>
<gene>
    <name evidence="2" type="ORF">ASPZODRAFT_13404</name>
</gene>
<dbReference type="PANTHER" id="PTHR38887">
    <property type="entry name" value="CHROMOSOME 21, WHOLE GENOME SHOTGUN SEQUENCE"/>
    <property type="match status" value="1"/>
</dbReference>
<evidence type="ECO:0000313" key="3">
    <source>
        <dbReference type="Proteomes" id="UP000184188"/>
    </source>
</evidence>
<feature type="region of interest" description="Disordered" evidence="1">
    <location>
        <begin position="1"/>
        <end position="80"/>
    </location>
</feature>
<proteinExistence type="predicted"/>
<organism evidence="2 3">
    <name type="scientific">Penicilliopsis zonata CBS 506.65</name>
    <dbReference type="NCBI Taxonomy" id="1073090"/>
    <lineage>
        <taxon>Eukaryota</taxon>
        <taxon>Fungi</taxon>
        <taxon>Dikarya</taxon>
        <taxon>Ascomycota</taxon>
        <taxon>Pezizomycotina</taxon>
        <taxon>Eurotiomycetes</taxon>
        <taxon>Eurotiomycetidae</taxon>
        <taxon>Eurotiales</taxon>
        <taxon>Aspergillaceae</taxon>
        <taxon>Penicilliopsis</taxon>
    </lineage>
</organism>
<sequence length="527" mass="57180">MLLAGGRFGNQKQGSGGGRPGLGGKLFKGVASGIGLASESYHHHKEKKNWKNRAEMPSQTQEQAPASPAYEEQARLAAQADEAAWQLDEAQRELEGRDKTSGQEEPMSDEQLIQMADEFAKKHPMRIKNTNPQSSPRPLDLPVVITQRRPGRRDRGFMRAYAPVLNEVAIDQATFLDFLDHLNKAVQPSPWIEVLNLASLAGHAVPEPFTILVSIAVQQAVKAANEIHSRTKTNSFLDKVNESFFAPRGLIALVMTWKPSQAGQVVTTVNLDEMDSSIATAANRTQETDSFNRFANKFVSSSGSTSFEWPETAPLVFPKLDDLAIASADGEEKKKKANFLKQSGGFVEEYIDRRARAEWADQNPDSATANAAPKEEFHSRYADPSHPASNGDPLALLTGGYLQSPVGRGLDSLGGGLGGGDGLGSRLGSLGARGRLTDRLGYRDIRGGYPSRSQGQDGNEQYTRSGPSMDLRGAGLGGIVGGTGLAGGGIKMARKFFEKDILYLMVVQRPTEEEMARATAYLQRMNH</sequence>
<evidence type="ECO:0000313" key="2">
    <source>
        <dbReference type="EMBL" id="OJJ50318.1"/>
    </source>
</evidence>
<dbReference type="PANTHER" id="PTHR38887:SF1">
    <property type="entry name" value="RAS MODIFICATION PROTEIN ERF4"/>
    <property type="match status" value="1"/>
</dbReference>
<accession>A0A1L9SSY7</accession>
<dbReference type="Proteomes" id="UP000184188">
    <property type="component" value="Unassembled WGS sequence"/>
</dbReference>
<name>A0A1L9SSY7_9EURO</name>
<dbReference type="OrthoDB" id="3433125at2759"/>
<feature type="region of interest" description="Disordered" evidence="1">
    <location>
        <begin position="442"/>
        <end position="468"/>
    </location>
</feature>
<dbReference type="InterPro" id="IPR053221">
    <property type="entry name" value="Burnettramic_acid_biosynth"/>
</dbReference>
<dbReference type="RefSeq" id="XP_022584828.1">
    <property type="nucleotide sequence ID" value="XM_022723416.1"/>
</dbReference>
<dbReference type="GeneID" id="34609881"/>
<dbReference type="VEuPathDB" id="FungiDB:ASPZODRAFT_13404"/>
<reference evidence="3" key="1">
    <citation type="journal article" date="2017" name="Genome Biol.">
        <title>Comparative genomics reveals high biological diversity and specific adaptations in the industrially and medically important fungal genus Aspergillus.</title>
        <authorList>
            <person name="de Vries R.P."/>
            <person name="Riley R."/>
            <person name="Wiebenga A."/>
            <person name="Aguilar-Osorio G."/>
            <person name="Amillis S."/>
            <person name="Uchima C.A."/>
            <person name="Anderluh G."/>
            <person name="Asadollahi M."/>
            <person name="Askin M."/>
            <person name="Barry K."/>
            <person name="Battaglia E."/>
            <person name="Bayram O."/>
            <person name="Benocci T."/>
            <person name="Braus-Stromeyer S.A."/>
            <person name="Caldana C."/>
            <person name="Canovas D."/>
            <person name="Cerqueira G.C."/>
            <person name="Chen F."/>
            <person name="Chen W."/>
            <person name="Choi C."/>
            <person name="Clum A."/>
            <person name="Dos Santos R.A."/>
            <person name="Damasio A.R."/>
            <person name="Diallinas G."/>
            <person name="Emri T."/>
            <person name="Fekete E."/>
            <person name="Flipphi M."/>
            <person name="Freyberg S."/>
            <person name="Gallo A."/>
            <person name="Gournas C."/>
            <person name="Habgood R."/>
            <person name="Hainaut M."/>
            <person name="Harispe M.L."/>
            <person name="Henrissat B."/>
            <person name="Hilden K.S."/>
            <person name="Hope R."/>
            <person name="Hossain A."/>
            <person name="Karabika E."/>
            <person name="Karaffa L."/>
            <person name="Karanyi Z."/>
            <person name="Krasevec N."/>
            <person name="Kuo A."/>
            <person name="Kusch H."/>
            <person name="LaButti K."/>
            <person name="Lagendijk E.L."/>
            <person name="Lapidus A."/>
            <person name="Levasseur A."/>
            <person name="Lindquist E."/>
            <person name="Lipzen A."/>
            <person name="Logrieco A.F."/>
            <person name="MacCabe A."/>
            <person name="Maekelae M.R."/>
            <person name="Malavazi I."/>
            <person name="Melin P."/>
            <person name="Meyer V."/>
            <person name="Mielnichuk N."/>
            <person name="Miskei M."/>
            <person name="Molnar A.P."/>
            <person name="Mule G."/>
            <person name="Ngan C.Y."/>
            <person name="Orejas M."/>
            <person name="Orosz E."/>
            <person name="Ouedraogo J.P."/>
            <person name="Overkamp K.M."/>
            <person name="Park H.-S."/>
            <person name="Perrone G."/>
            <person name="Piumi F."/>
            <person name="Punt P.J."/>
            <person name="Ram A.F."/>
            <person name="Ramon A."/>
            <person name="Rauscher S."/>
            <person name="Record E."/>
            <person name="Riano-Pachon D.M."/>
            <person name="Robert V."/>
            <person name="Roehrig J."/>
            <person name="Ruller R."/>
            <person name="Salamov A."/>
            <person name="Salih N.S."/>
            <person name="Samson R.A."/>
            <person name="Sandor E."/>
            <person name="Sanguinetti M."/>
            <person name="Schuetze T."/>
            <person name="Sepcic K."/>
            <person name="Shelest E."/>
            <person name="Sherlock G."/>
            <person name="Sophianopoulou V."/>
            <person name="Squina F.M."/>
            <person name="Sun H."/>
            <person name="Susca A."/>
            <person name="Todd R.B."/>
            <person name="Tsang A."/>
            <person name="Unkles S.E."/>
            <person name="van de Wiele N."/>
            <person name="van Rossen-Uffink D."/>
            <person name="Oliveira J.V."/>
            <person name="Vesth T.C."/>
            <person name="Visser J."/>
            <person name="Yu J.-H."/>
            <person name="Zhou M."/>
            <person name="Andersen M.R."/>
            <person name="Archer D.B."/>
            <person name="Baker S.E."/>
            <person name="Benoit I."/>
            <person name="Brakhage A.A."/>
            <person name="Braus G.H."/>
            <person name="Fischer R."/>
            <person name="Frisvad J.C."/>
            <person name="Goldman G.H."/>
            <person name="Houbraken J."/>
            <person name="Oakley B."/>
            <person name="Pocsi I."/>
            <person name="Scazzocchio C."/>
            <person name="Seiboth B."/>
            <person name="vanKuyk P.A."/>
            <person name="Wortman J."/>
            <person name="Dyer P.S."/>
            <person name="Grigoriev I.V."/>
        </authorList>
    </citation>
    <scope>NUCLEOTIDE SEQUENCE [LARGE SCALE GENOMIC DNA]</scope>
    <source>
        <strain evidence="3">CBS 506.65</strain>
    </source>
</reference>
<feature type="compositionally biased region" description="Gly residues" evidence="1">
    <location>
        <begin position="14"/>
        <end position="26"/>
    </location>
</feature>
<dbReference type="EMBL" id="KV878337">
    <property type="protein sequence ID" value="OJJ50318.1"/>
    <property type="molecule type" value="Genomic_DNA"/>
</dbReference>
<keyword evidence="3" id="KW-1185">Reference proteome</keyword>
<feature type="compositionally biased region" description="Polar residues" evidence="1">
    <location>
        <begin position="451"/>
        <end position="466"/>
    </location>
</feature>